<feature type="region of interest" description="Disordered" evidence="5">
    <location>
        <begin position="1"/>
        <end position="26"/>
    </location>
</feature>
<keyword evidence="2 3" id="KW-0186">Copper</keyword>
<feature type="disulfide bond" description="Redox-active" evidence="4">
    <location>
        <begin position="95"/>
        <end position="99"/>
    </location>
</feature>
<dbReference type="AlphaFoldDB" id="A0A6B8KL07"/>
<proteinExistence type="inferred from homology"/>
<dbReference type="Gene3D" id="3.40.30.10">
    <property type="entry name" value="Glutaredoxin"/>
    <property type="match status" value="1"/>
</dbReference>
<dbReference type="FunFam" id="3.40.30.10:FF:000013">
    <property type="entry name" value="Blast:Protein SCO1 homolog, mitochondrial"/>
    <property type="match status" value="1"/>
</dbReference>
<dbReference type="RefSeq" id="WP_136497333.1">
    <property type="nucleotide sequence ID" value="NZ_CP046052.1"/>
</dbReference>
<reference evidence="7 8" key="1">
    <citation type="submission" date="2019-11" db="EMBL/GenBank/DDBJ databases">
        <title>The genome sequence of Methylocystis heyeri.</title>
        <authorList>
            <person name="Oshkin I.Y."/>
            <person name="Miroshnikov K."/>
            <person name="Dedysh S.N."/>
        </authorList>
    </citation>
    <scope>NUCLEOTIDE SEQUENCE [LARGE SCALE GENOMIC DNA]</scope>
    <source>
        <strain evidence="7 8">H2</strain>
    </source>
</reference>
<keyword evidence="6" id="KW-0472">Membrane</keyword>
<comment type="similarity">
    <text evidence="1">Belongs to the SCO1/2 family.</text>
</comment>
<sequence length="216" mass="23397">MSDEARSKTKKTTGRTAKRNAGNEAKGPAVATKPLIAIGVASALLFAAFVGLTSRPATTPEVGGPFSLVRHEGGTFTNADMVGRPYLVFFGYTHCPDICHTTLFEMSEALRTLGPDAKIGALFVTVDPERDTPQTLKDYLSSFDPRIVGLTGAHEALDPMLKEYRIYAKRAPGDAADYGVDHTSIVYLMDKNGRFVGAFNVSRKPAEAAHELERYL</sequence>
<dbReference type="PANTHER" id="PTHR12151:SF25">
    <property type="entry name" value="LINALOOL DEHYDRATASE_ISOMERASE DOMAIN-CONTAINING PROTEIN"/>
    <property type="match status" value="1"/>
</dbReference>
<evidence type="ECO:0000313" key="8">
    <source>
        <dbReference type="Proteomes" id="UP000309061"/>
    </source>
</evidence>
<evidence type="ECO:0000313" key="7">
    <source>
        <dbReference type="EMBL" id="QGM47430.1"/>
    </source>
</evidence>
<evidence type="ECO:0000256" key="2">
    <source>
        <dbReference type="ARBA" id="ARBA00023008"/>
    </source>
</evidence>
<dbReference type="SUPFAM" id="SSF52833">
    <property type="entry name" value="Thioredoxin-like"/>
    <property type="match status" value="1"/>
</dbReference>
<feature type="binding site" evidence="3">
    <location>
        <position position="182"/>
    </location>
    <ligand>
        <name>Cu cation</name>
        <dbReference type="ChEBI" id="CHEBI:23378"/>
    </ligand>
</feature>
<dbReference type="KEGG" id="mhey:H2LOC_018010"/>
<gene>
    <name evidence="7" type="ORF">H2LOC_018010</name>
</gene>
<keyword evidence="6" id="KW-1133">Transmembrane helix</keyword>
<evidence type="ECO:0000256" key="3">
    <source>
        <dbReference type="PIRSR" id="PIRSR603782-1"/>
    </source>
</evidence>
<evidence type="ECO:0000256" key="6">
    <source>
        <dbReference type="SAM" id="Phobius"/>
    </source>
</evidence>
<dbReference type="CDD" id="cd02968">
    <property type="entry name" value="SCO"/>
    <property type="match status" value="1"/>
</dbReference>
<keyword evidence="4" id="KW-1015">Disulfide bond</keyword>
<keyword evidence="3" id="KW-0479">Metal-binding</keyword>
<keyword evidence="6" id="KW-0812">Transmembrane</keyword>
<feature type="binding site" evidence="3">
    <location>
        <position position="99"/>
    </location>
    <ligand>
        <name>Cu cation</name>
        <dbReference type="ChEBI" id="CHEBI:23378"/>
    </ligand>
</feature>
<evidence type="ECO:0000256" key="4">
    <source>
        <dbReference type="PIRSR" id="PIRSR603782-2"/>
    </source>
</evidence>
<dbReference type="GO" id="GO:0046872">
    <property type="term" value="F:metal ion binding"/>
    <property type="evidence" value="ECO:0007669"/>
    <property type="project" value="UniProtKB-KW"/>
</dbReference>
<feature type="transmembrane region" description="Helical" evidence="6">
    <location>
        <begin position="35"/>
        <end position="52"/>
    </location>
</feature>
<protein>
    <submittedName>
        <fullName evidence="7">SCO family protein</fullName>
    </submittedName>
</protein>
<feature type="compositionally biased region" description="Basic residues" evidence="5">
    <location>
        <begin position="8"/>
        <end position="18"/>
    </location>
</feature>
<dbReference type="InterPro" id="IPR036249">
    <property type="entry name" value="Thioredoxin-like_sf"/>
</dbReference>
<dbReference type="Pfam" id="PF02630">
    <property type="entry name" value="SCO1-SenC"/>
    <property type="match status" value="1"/>
</dbReference>
<dbReference type="Proteomes" id="UP000309061">
    <property type="component" value="Chromosome"/>
</dbReference>
<evidence type="ECO:0000256" key="5">
    <source>
        <dbReference type="SAM" id="MobiDB-lite"/>
    </source>
</evidence>
<dbReference type="OrthoDB" id="9790194at2"/>
<dbReference type="EMBL" id="CP046052">
    <property type="protein sequence ID" value="QGM47430.1"/>
    <property type="molecule type" value="Genomic_DNA"/>
</dbReference>
<accession>A0A6B8KL07</accession>
<keyword evidence="8" id="KW-1185">Reference proteome</keyword>
<feature type="binding site" evidence="3">
    <location>
        <position position="95"/>
    </location>
    <ligand>
        <name>Cu cation</name>
        <dbReference type="ChEBI" id="CHEBI:23378"/>
    </ligand>
</feature>
<evidence type="ECO:0000256" key="1">
    <source>
        <dbReference type="ARBA" id="ARBA00010996"/>
    </source>
</evidence>
<name>A0A6B8KL07_9HYPH</name>
<dbReference type="PANTHER" id="PTHR12151">
    <property type="entry name" value="ELECTRON TRANSPORT PROTIN SCO1/SENC FAMILY MEMBER"/>
    <property type="match status" value="1"/>
</dbReference>
<dbReference type="InterPro" id="IPR003782">
    <property type="entry name" value="SCO1/SenC"/>
</dbReference>
<organism evidence="7 8">
    <name type="scientific">Methylocystis heyeri</name>
    <dbReference type="NCBI Taxonomy" id="391905"/>
    <lineage>
        <taxon>Bacteria</taxon>
        <taxon>Pseudomonadati</taxon>
        <taxon>Pseudomonadota</taxon>
        <taxon>Alphaproteobacteria</taxon>
        <taxon>Hyphomicrobiales</taxon>
        <taxon>Methylocystaceae</taxon>
        <taxon>Methylocystis</taxon>
    </lineage>
</organism>